<protein>
    <submittedName>
        <fullName evidence="3">WALL-ASSOCIATED RECEPTOR KINASE 2-LIKE</fullName>
    </submittedName>
</protein>
<dbReference type="InterPro" id="IPR000742">
    <property type="entry name" value="EGF"/>
</dbReference>
<dbReference type="Proteomes" id="UP001151532">
    <property type="component" value="Chromosome 4"/>
</dbReference>
<dbReference type="GO" id="GO:0016301">
    <property type="term" value="F:kinase activity"/>
    <property type="evidence" value="ECO:0007669"/>
    <property type="project" value="UniProtKB-KW"/>
</dbReference>
<gene>
    <name evidence="3" type="ORF">OIU79_021843</name>
</gene>
<comment type="caution">
    <text evidence="1">Lacks conserved residue(s) required for the propagation of feature annotation.</text>
</comment>
<name>A0A9Q0WEC9_SALPP</name>
<feature type="domain" description="EGF-like" evidence="2">
    <location>
        <begin position="211"/>
        <end position="253"/>
    </location>
</feature>
<keyword evidence="4" id="KW-1185">Reference proteome</keyword>
<reference evidence="3" key="2">
    <citation type="journal article" date="2023" name="Int. J. Mol. Sci.">
        <title>De Novo Assembly and Annotation of 11 Diverse Shrub Willow (Salix) Genomes Reveals Novel Gene Organization in Sex-Linked Regions.</title>
        <authorList>
            <person name="Hyden B."/>
            <person name="Feng K."/>
            <person name="Yates T.B."/>
            <person name="Jawdy S."/>
            <person name="Cereghino C."/>
            <person name="Smart L.B."/>
            <person name="Muchero W."/>
        </authorList>
    </citation>
    <scope>NUCLEOTIDE SEQUENCE</scope>
    <source>
        <tissue evidence="3">Shoot tip</tissue>
    </source>
</reference>
<accession>A0A9Q0WEC9</accession>
<dbReference type="Gene3D" id="2.10.25.10">
    <property type="entry name" value="Laminin"/>
    <property type="match status" value="1"/>
</dbReference>
<reference evidence="3" key="1">
    <citation type="submission" date="2022-11" db="EMBL/GenBank/DDBJ databases">
        <authorList>
            <person name="Hyden B.L."/>
            <person name="Feng K."/>
            <person name="Yates T."/>
            <person name="Jawdy S."/>
            <person name="Smart L.B."/>
            <person name="Muchero W."/>
        </authorList>
    </citation>
    <scope>NUCLEOTIDE SEQUENCE</scope>
    <source>
        <tissue evidence="3">Shoot tip</tissue>
    </source>
</reference>
<dbReference type="OrthoDB" id="840598at2759"/>
<dbReference type="EMBL" id="JAPFFK010000004">
    <property type="protein sequence ID" value="KAJ6765736.1"/>
    <property type="molecule type" value="Genomic_DNA"/>
</dbReference>
<feature type="disulfide bond" evidence="1">
    <location>
        <begin position="219"/>
        <end position="236"/>
    </location>
</feature>
<keyword evidence="3" id="KW-0808">Transferase</keyword>
<keyword evidence="1" id="KW-1015">Disulfide bond</keyword>
<evidence type="ECO:0000313" key="4">
    <source>
        <dbReference type="Proteomes" id="UP001151532"/>
    </source>
</evidence>
<keyword evidence="3" id="KW-0418">Kinase</keyword>
<evidence type="ECO:0000259" key="2">
    <source>
        <dbReference type="PROSITE" id="PS50026"/>
    </source>
</evidence>
<dbReference type="PANTHER" id="PTHR33491">
    <property type="entry name" value="OSJNBA0016N04.9 PROTEIN"/>
    <property type="match status" value="1"/>
</dbReference>
<dbReference type="AlphaFoldDB" id="A0A9Q0WEC9"/>
<keyword evidence="1" id="KW-0245">EGF-like domain</keyword>
<sequence length="324" mass="35067">MSVPYPFGIGEHSCAENEHLFLNCNQSDGHDPEKLWFHDLPVLNISVLEGSMVVSIFTAHDCYNQSGEQVSNHSVSIDLSQGPYMFSDTQNMFTAIGCDTMGLVSNEKATYGAACISLCDEMASLADKSSCSGSGCCQTSIPQGLNSLYISSLSLFNHKNVSDFNPCGYAFLADRRTFKASDWKISGLPDGNASDAVIEWVVETKTCEQVEANTSSYACRNNTNCSYSENGQGYRCLCKDGFTGNPYLPPGCRGLSSDSTASILKQILTSVLIGKGILAKESARTRLGITHAVVHWACSVTVKQVVKDSVSPQLLQLLEELFPL</sequence>
<keyword evidence="3" id="KW-0675">Receptor</keyword>
<organism evidence="3 4">
    <name type="scientific">Salix purpurea</name>
    <name type="common">Purple osier willow</name>
    <dbReference type="NCBI Taxonomy" id="77065"/>
    <lineage>
        <taxon>Eukaryota</taxon>
        <taxon>Viridiplantae</taxon>
        <taxon>Streptophyta</taxon>
        <taxon>Embryophyta</taxon>
        <taxon>Tracheophyta</taxon>
        <taxon>Spermatophyta</taxon>
        <taxon>Magnoliopsida</taxon>
        <taxon>eudicotyledons</taxon>
        <taxon>Gunneridae</taxon>
        <taxon>Pentapetalae</taxon>
        <taxon>rosids</taxon>
        <taxon>fabids</taxon>
        <taxon>Malpighiales</taxon>
        <taxon>Salicaceae</taxon>
        <taxon>Saliceae</taxon>
        <taxon>Salix</taxon>
    </lineage>
</organism>
<proteinExistence type="predicted"/>
<evidence type="ECO:0000256" key="1">
    <source>
        <dbReference type="PROSITE-ProRule" id="PRU00076"/>
    </source>
</evidence>
<dbReference type="PROSITE" id="PS50026">
    <property type="entry name" value="EGF_3"/>
    <property type="match status" value="1"/>
</dbReference>
<comment type="caution">
    <text evidence="3">The sequence shown here is derived from an EMBL/GenBank/DDBJ whole genome shotgun (WGS) entry which is preliminary data.</text>
</comment>
<evidence type="ECO:0000313" key="3">
    <source>
        <dbReference type="EMBL" id="KAJ6765736.1"/>
    </source>
</evidence>